<organism evidence="5 6">
    <name type="scientific">Mesorhizobium alhagi CCNWXJ12-2</name>
    <dbReference type="NCBI Taxonomy" id="1107882"/>
    <lineage>
        <taxon>Bacteria</taxon>
        <taxon>Pseudomonadati</taxon>
        <taxon>Pseudomonadota</taxon>
        <taxon>Alphaproteobacteria</taxon>
        <taxon>Hyphomicrobiales</taxon>
        <taxon>Phyllobacteriaceae</taxon>
        <taxon>Allomesorhizobium</taxon>
    </lineage>
</organism>
<protein>
    <submittedName>
        <fullName evidence="5">Short chain dehydrogenase/reductase family protein</fullName>
    </submittedName>
</protein>
<feature type="domain" description="Ketoreductase" evidence="4">
    <location>
        <begin position="7"/>
        <end position="188"/>
    </location>
</feature>
<evidence type="ECO:0000256" key="3">
    <source>
        <dbReference type="ARBA" id="ARBA00023027"/>
    </source>
</evidence>
<dbReference type="AlphaFoldDB" id="H0HVQ2"/>
<dbReference type="OrthoDB" id="9812986at2"/>
<evidence type="ECO:0000313" key="5">
    <source>
        <dbReference type="EMBL" id="EHK55174.1"/>
    </source>
</evidence>
<dbReference type="Proteomes" id="UP000003250">
    <property type="component" value="Unassembled WGS sequence"/>
</dbReference>
<evidence type="ECO:0000259" key="4">
    <source>
        <dbReference type="SMART" id="SM00822"/>
    </source>
</evidence>
<dbReference type="RefSeq" id="WP_008837860.1">
    <property type="nucleotide sequence ID" value="NZ_AHAM01000175.1"/>
</dbReference>
<evidence type="ECO:0000313" key="6">
    <source>
        <dbReference type="Proteomes" id="UP000003250"/>
    </source>
</evidence>
<dbReference type="PRINTS" id="PR00080">
    <property type="entry name" value="SDRFAMILY"/>
</dbReference>
<dbReference type="PANTHER" id="PTHR24321">
    <property type="entry name" value="DEHYDROGENASES, SHORT CHAIN"/>
    <property type="match status" value="1"/>
</dbReference>
<dbReference type="EMBL" id="AHAM01000175">
    <property type="protein sequence ID" value="EHK55174.1"/>
    <property type="molecule type" value="Genomic_DNA"/>
</dbReference>
<evidence type="ECO:0000256" key="2">
    <source>
        <dbReference type="ARBA" id="ARBA00023002"/>
    </source>
</evidence>
<dbReference type="PROSITE" id="PS00061">
    <property type="entry name" value="ADH_SHORT"/>
    <property type="match status" value="1"/>
</dbReference>
<keyword evidence="2" id="KW-0560">Oxidoreductase</keyword>
<dbReference type="PRINTS" id="PR00081">
    <property type="entry name" value="GDHRDH"/>
</dbReference>
<dbReference type="Pfam" id="PF13561">
    <property type="entry name" value="adh_short_C2"/>
    <property type="match status" value="1"/>
</dbReference>
<dbReference type="InterPro" id="IPR002347">
    <property type="entry name" value="SDR_fam"/>
</dbReference>
<dbReference type="InterPro" id="IPR057326">
    <property type="entry name" value="KR_dom"/>
</dbReference>
<proteinExistence type="inferred from homology"/>
<reference evidence="5 6" key="1">
    <citation type="journal article" date="2012" name="J. Bacteriol.">
        <title>Draft Genome Sequence of Mesorhizobium alhagi CCNWXJ12-2T, a Novel Salt-Resistant Species Isolated from the Desert of Northwestern China.</title>
        <authorList>
            <person name="Zhou M."/>
            <person name="Chen W."/>
            <person name="Chen H."/>
            <person name="Wei G."/>
        </authorList>
    </citation>
    <scope>NUCLEOTIDE SEQUENCE [LARGE SCALE GENOMIC DNA]</scope>
    <source>
        <strain evidence="5 6">CCNWXJ12-2</strain>
    </source>
</reference>
<dbReference type="GO" id="GO:0016491">
    <property type="term" value="F:oxidoreductase activity"/>
    <property type="evidence" value="ECO:0007669"/>
    <property type="project" value="UniProtKB-KW"/>
</dbReference>
<keyword evidence="3" id="KW-0520">NAD</keyword>
<accession>H0HVQ2</accession>
<name>H0HVQ2_9HYPH</name>
<dbReference type="InterPro" id="IPR020904">
    <property type="entry name" value="Sc_DH/Rdtase_CS"/>
</dbReference>
<dbReference type="SMART" id="SM00822">
    <property type="entry name" value="PKS_KR"/>
    <property type="match status" value="1"/>
</dbReference>
<dbReference type="Gene3D" id="3.40.50.720">
    <property type="entry name" value="NAD(P)-binding Rossmann-like Domain"/>
    <property type="match status" value="1"/>
</dbReference>
<dbReference type="SUPFAM" id="SSF51735">
    <property type="entry name" value="NAD(P)-binding Rossmann-fold domains"/>
    <property type="match status" value="1"/>
</dbReference>
<sequence length="250" mass="26029">MYDLSGKVAIITGAATGLGEAIAVRLFDQGAAVVVAGRDEKGGRAVADRLDPSGQRATAIVADVRDHLAMKNLVDRTVERFGALHFAVNNAGITGPHGIAVPDYAIEDWNDIIATDLGGVFFGLKYEIPAIIRSGGGAIVNMSSANGVVGVAGLAPYTAAKHGIIGLTRSVALEFADKGVRINALGPGYVDTPRMRETPEDALKEIAAAHPMGRMARTDEVASLVAFLLSDDSSFVTGAFYPMDGGYTAR</sequence>
<comment type="similarity">
    <text evidence="1">Belongs to the short-chain dehydrogenases/reductases (SDR) family.</text>
</comment>
<keyword evidence="6" id="KW-1185">Reference proteome</keyword>
<evidence type="ECO:0000256" key="1">
    <source>
        <dbReference type="ARBA" id="ARBA00006484"/>
    </source>
</evidence>
<dbReference type="InterPro" id="IPR036291">
    <property type="entry name" value="NAD(P)-bd_dom_sf"/>
</dbReference>
<dbReference type="PANTHER" id="PTHR24321:SF8">
    <property type="entry name" value="ESTRADIOL 17-BETA-DEHYDROGENASE 8-RELATED"/>
    <property type="match status" value="1"/>
</dbReference>
<gene>
    <name evidence="5" type="ORF">MAXJ12_21299</name>
</gene>
<dbReference type="FunFam" id="3.40.50.720:FF:000084">
    <property type="entry name" value="Short-chain dehydrogenase reductase"/>
    <property type="match status" value="1"/>
</dbReference>
<dbReference type="PATRIC" id="fig|1107882.3.peg.4159"/>